<evidence type="ECO:0000256" key="5">
    <source>
        <dbReference type="PIRSR" id="PIRSR606710-1"/>
    </source>
</evidence>
<keyword evidence="3 7" id="KW-0378">Hydrolase</keyword>
<evidence type="ECO:0000313" key="11">
    <source>
        <dbReference type="Proteomes" id="UP000199679"/>
    </source>
</evidence>
<dbReference type="Proteomes" id="UP000199679">
    <property type="component" value="Chromosome I"/>
</dbReference>
<proteinExistence type="inferred from homology"/>
<dbReference type="GO" id="GO:0004553">
    <property type="term" value="F:hydrolase activity, hydrolyzing O-glycosyl compounds"/>
    <property type="evidence" value="ECO:0007669"/>
    <property type="project" value="InterPro"/>
</dbReference>
<dbReference type="PROSITE" id="PS51257">
    <property type="entry name" value="PROKAR_LIPOPROTEIN"/>
    <property type="match status" value="1"/>
</dbReference>
<keyword evidence="8" id="KW-0732">Signal</keyword>
<dbReference type="InterPro" id="IPR006710">
    <property type="entry name" value="Glyco_hydro_43"/>
</dbReference>
<evidence type="ECO:0000313" key="10">
    <source>
        <dbReference type="EMBL" id="SDS68958.1"/>
    </source>
</evidence>
<dbReference type="RefSeq" id="WP_091371098.1">
    <property type="nucleotide sequence ID" value="NZ_LT629740.1"/>
</dbReference>
<keyword evidence="4 7" id="KW-0326">Glycosidase</keyword>
<gene>
    <name evidence="10" type="ORF">SAMN05216490_1618</name>
</gene>
<feature type="site" description="Important for catalytic activity, responsible for pKa modulation of the active site Glu and correct orientation of both the proton donor and substrate" evidence="6">
    <location>
        <position position="202"/>
    </location>
</feature>
<feature type="domain" description="Extracellular endo-alpha-(1-&gt;5)-L-arabinanase C-terminal" evidence="9">
    <location>
        <begin position="381"/>
        <end position="494"/>
    </location>
</feature>
<dbReference type="PANTHER" id="PTHR43301">
    <property type="entry name" value="ARABINAN ENDO-1,5-ALPHA-L-ARABINOSIDASE"/>
    <property type="match status" value="1"/>
</dbReference>
<dbReference type="STRING" id="652787.SAMN05216490_1618"/>
<evidence type="ECO:0000256" key="7">
    <source>
        <dbReference type="RuleBase" id="RU361187"/>
    </source>
</evidence>
<comment type="pathway">
    <text evidence="1">Glycan metabolism; L-arabinan degradation.</text>
</comment>
<feature type="signal peptide" evidence="8">
    <location>
        <begin position="1"/>
        <end position="23"/>
    </location>
</feature>
<evidence type="ECO:0000256" key="2">
    <source>
        <dbReference type="ARBA" id="ARBA00009865"/>
    </source>
</evidence>
<name>A0A1H1U8Y9_MUCMA</name>
<dbReference type="GO" id="GO:0005975">
    <property type="term" value="P:carbohydrate metabolic process"/>
    <property type="evidence" value="ECO:0007669"/>
    <property type="project" value="InterPro"/>
</dbReference>
<dbReference type="InterPro" id="IPR023296">
    <property type="entry name" value="Glyco_hydro_beta-prop_sf"/>
</dbReference>
<dbReference type="OrthoDB" id="9801455at2"/>
<reference evidence="10 11" key="1">
    <citation type="submission" date="2016-10" db="EMBL/GenBank/DDBJ databases">
        <authorList>
            <person name="de Groot N.N."/>
        </authorList>
    </citation>
    <scope>NUCLEOTIDE SEQUENCE [LARGE SCALE GENOMIC DNA]</scope>
    <source>
        <strain evidence="10 11">MP1X4</strain>
    </source>
</reference>
<feature type="active site" description="Proton acceptor" evidence="5">
    <location>
        <position position="74"/>
    </location>
</feature>
<evidence type="ECO:0000256" key="4">
    <source>
        <dbReference type="ARBA" id="ARBA00023295"/>
    </source>
</evidence>
<evidence type="ECO:0000256" key="1">
    <source>
        <dbReference type="ARBA" id="ARBA00004834"/>
    </source>
</evidence>
<accession>A0A1H1U8Y9</accession>
<dbReference type="SUPFAM" id="SSF75005">
    <property type="entry name" value="Arabinanase/levansucrase/invertase"/>
    <property type="match status" value="1"/>
</dbReference>
<dbReference type="Gene3D" id="2.40.128.10">
    <property type="match status" value="1"/>
</dbReference>
<organism evidence="10 11">
    <name type="scientific">Mucilaginibacter mallensis</name>
    <dbReference type="NCBI Taxonomy" id="652787"/>
    <lineage>
        <taxon>Bacteria</taxon>
        <taxon>Pseudomonadati</taxon>
        <taxon>Bacteroidota</taxon>
        <taxon>Sphingobacteriia</taxon>
        <taxon>Sphingobacteriales</taxon>
        <taxon>Sphingobacteriaceae</taxon>
        <taxon>Mucilaginibacter</taxon>
    </lineage>
</organism>
<dbReference type="Pfam" id="PF04616">
    <property type="entry name" value="Glyco_hydro_43"/>
    <property type="match status" value="1"/>
</dbReference>
<comment type="similarity">
    <text evidence="2 7">Belongs to the glycosyl hydrolase 43 family.</text>
</comment>
<evidence type="ECO:0000256" key="6">
    <source>
        <dbReference type="PIRSR" id="PIRSR606710-2"/>
    </source>
</evidence>
<keyword evidence="11" id="KW-1185">Reference proteome</keyword>
<protein>
    <submittedName>
        <fullName evidence="10">Arabinan endo-1,5-alpha-L-arabinosidase</fullName>
    </submittedName>
</protein>
<evidence type="ECO:0000256" key="3">
    <source>
        <dbReference type="ARBA" id="ARBA00022801"/>
    </source>
</evidence>
<dbReference type="EMBL" id="LT629740">
    <property type="protein sequence ID" value="SDS68958.1"/>
    <property type="molecule type" value="Genomic_DNA"/>
</dbReference>
<dbReference type="Gene3D" id="2.115.10.20">
    <property type="entry name" value="Glycosyl hydrolase domain, family 43"/>
    <property type="match status" value="1"/>
</dbReference>
<feature type="chain" id="PRO_5009261941" evidence="8">
    <location>
        <begin position="24"/>
        <end position="497"/>
    </location>
</feature>
<dbReference type="Pfam" id="PF16369">
    <property type="entry name" value="GH43_C"/>
    <property type="match status" value="1"/>
</dbReference>
<dbReference type="AlphaFoldDB" id="A0A1H1U8Y9"/>
<evidence type="ECO:0000259" key="9">
    <source>
        <dbReference type="Pfam" id="PF16369"/>
    </source>
</evidence>
<dbReference type="CDD" id="cd08998">
    <property type="entry name" value="GH43_Arb43a-like"/>
    <property type="match status" value="1"/>
</dbReference>
<evidence type="ECO:0000256" key="8">
    <source>
        <dbReference type="SAM" id="SignalP"/>
    </source>
</evidence>
<dbReference type="PANTHER" id="PTHR43301:SF3">
    <property type="entry name" value="ARABINAN ENDO-1,5-ALPHA-L-ARABINOSIDASE A-RELATED"/>
    <property type="match status" value="1"/>
</dbReference>
<dbReference type="InterPro" id="IPR032291">
    <property type="entry name" value="Abn2_C"/>
</dbReference>
<dbReference type="InterPro" id="IPR050727">
    <property type="entry name" value="GH43_arabinanases"/>
</dbReference>
<sequence length="497" mass="54547">MKKIKYLSVIAAAVALISSCGKKGVTPSGGNGTKVTTDTTVTTTTFNINSIEDTYADVAPFLDYSKWTVYNVHDPSIKKFGDYYYCYSTDVAYGITVRSGIQIRRSKDLVQWEFVGWVFSQLPALGSQYIVSQGGTPYNALWAPYVSKVGNQYRLYYSLSSATPRLSVIGMATATDPAGPWTETGLVVSSTNNSITQTNAIDPTVVTTAAGDQYMYYGSAWDGIYILKLNPTTGLAATSGDIGVRIANRGFTNGVYNGNIEGSEVIYNPTLKKYFLFISYDWLQTKYNVRVGRADSPTGPYYDYNGVDLNTNIDHGPMIVAPYQFTGHGGWQGTGHCGVFDDGNGQYYMAHQGRPAVNSYFMDLHVRKIEWTPDGWPIVLPERYANVVQTAVAAADLAGKWERIELDYHVVPGYADTQVSPDMQVATSININADGTISGTATGTWTYTAPWMLIKWSTGATENVIVKRERDWENSVATTLVYSGLNNTGIAVWGKKR</sequence>
<feature type="active site" description="Proton donor" evidence="5">
    <location>
        <position position="261"/>
    </location>
</feature>